<gene>
    <name evidence="3" type="ORF">MGAL_10B074924</name>
</gene>
<organism evidence="3 4">
    <name type="scientific">Mytilus galloprovincialis</name>
    <name type="common">Mediterranean mussel</name>
    <dbReference type="NCBI Taxonomy" id="29158"/>
    <lineage>
        <taxon>Eukaryota</taxon>
        <taxon>Metazoa</taxon>
        <taxon>Spiralia</taxon>
        <taxon>Lophotrochozoa</taxon>
        <taxon>Mollusca</taxon>
        <taxon>Bivalvia</taxon>
        <taxon>Autobranchia</taxon>
        <taxon>Pteriomorphia</taxon>
        <taxon>Mytilida</taxon>
        <taxon>Mytiloidea</taxon>
        <taxon>Mytilidae</taxon>
        <taxon>Mytilinae</taxon>
        <taxon>Mytilus</taxon>
    </lineage>
</organism>
<feature type="compositionally biased region" description="Basic and acidic residues" evidence="1">
    <location>
        <begin position="31"/>
        <end position="58"/>
    </location>
</feature>
<dbReference type="EMBL" id="UYJE01006473">
    <property type="protein sequence ID" value="VDI46265.1"/>
    <property type="molecule type" value="Genomic_DNA"/>
</dbReference>
<dbReference type="PROSITE" id="PS00028">
    <property type="entry name" value="ZINC_FINGER_C2H2_1"/>
    <property type="match status" value="1"/>
</dbReference>
<dbReference type="InterPro" id="IPR013087">
    <property type="entry name" value="Znf_C2H2_type"/>
</dbReference>
<feature type="compositionally biased region" description="Basic residues" evidence="1">
    <location>
        <begin position="1"/>
        <end position="15"/>
    </location>
</feature>
<feature type="region of interest" description="Disordered" evidence="1">
    <location>
        <begin position="1"/>
        <end position="58"/>
    </location>
</feature>
<keyword evidence="4" id="KW-1185">Reference proteome</keyword>
<protein>
    <recommendedName>
        <fullName evidence="2">C2H2-type domain-containing protein</fullName>
    </recommendedName>
</protein>
<evidence type="ECO:0000256" key="1">
    <source>
        <dbReference type="SAM" id="MobiDB-lite"/>
    </source>
</evidence>
<comment type="caution">
    <text evidence="3">The sequence shown here is derived from an EMBL/GenBank/DDBJ whole genome shotgun (WGS) entry which is preliminary data.</text>
</comment>
<proteinExistence type="predicted"/>
<name>A0A8B6FB95_MYTGA</name>
<dbReference type="AlphaFoldDB" id="A0A8B6FB95"/>
<sequence length="247" mass="28359">KKRSRTGPLKGKKKRSDTEVNENKQSSSTEEGIKNRLSEEADETKHESSTEEAPEHEANMARLNAWCKVEDVVSKIHNEPGPPEEEIPEYSPDEGISCEVKGCETPGTKSNGMYCKHWLRFHTKKTSIIICRLCQRKLGIRSYLLQHWRDFHKLNIKARTEEVLNTIPQLIDYMHFIDPGKTIKCVQATEAAKKERRILSEKINRKELFPNLHGVVIVPIDHEAHIFKMPNMNMKGGQVLQLKKKPG</sequence>
<dbReference type="OrthoDB" id="6196672at2759"/>
<evidence type="ECO:0000313" key="3">
    <source>
        <dbReference type="EMBL" id="VDI46265.1"/>
    </source>
</evidence>
<accession>A0A8B6FB95</accession>
<feature type="non-terminal residue" evidence="3">
    <location>
        <position position="247"/>
    </location>
</feature>
<evidence type="ECO:0000259" key="2">
    <source>
        <dbReference type="PROSITE" id="PS00028"/>
    </source>
</evidence>
<feature type="domain" description="C2H2-type" evidence="2">
    <location>
        <begin position="131"/>
        <end position="152"/>
    </location>
</feature>
<reference evidence="3" key="1">
    <citation type="submission" date="2018-11" db="EMBL/GenBank/DDBJ databases">
        <authorList>
            <person name="Alioto T."/>
            <person name="Alioto T."/>
        </authorList>
    </citation>
    <scope>NUCLEOTIDE SEQUENCE</scope>
</reference>
<evidence type="ECO:0000313" key="4">
    <source>
        <dbReference type="Proteomes" id="UP000596742"/>
    </source>
</evidence>
<dbReference type="Proteomes" id="UP000596742">
    <property type="component" value="Unassembled WGS sequence"/>
</dbReference>